<proteinExistence type="predicted"/>
<dbReference type="Gene3D" id="1.10.150.130">
    <property type="match status" value="1"/>
</dbReference>
<dbReference type="GO" id="GO:0003677">
    <property type="term" value="F:DNA binding"/>
    <property type="evidence" value="ECO:0007669"/>
    <property type="project" value="UniProtKB-KW"/>
</dbReference>
<dbReference type="InterPro" id="IPR010998">
    <property type="entry name" value="Integrase_recombinase_N"/>
</dbReference>
<dbReference type="SUPFAM" id="SSF56349">
    <property type="entry name" value="DNA breaking-rejoining enzymes"/>
    <property type="match status" value="1"/>
</dbReference>
<dbReference type="SUPFAM" id="SSF47823">
    <property type="entry name" value="lambda integrase-like, N-terminal domain"/>
    <property type="match status" value="1"/>
</dbReference>
<accession>A0ABD0ML45</accession>
<feature type="region of interest" description="Disordered" evidence="3">
    <location>
        <begin position="883"/>
        <end position="924"/>
    </location>
</feature>
<name>A0ABD0ML45_CIRMR</name>
<evidence type="ECO:0000313" key="4">
    <source>
        <dbReference type="EMBL" id="KAL0149685.1"/>
    </source>
</evidence>
<evidence type="ECO:0000256" key="1">
    <source>
        <dbReference type="ARBA" id="ARBA00023125"/>
    </source>
</evidence>
<feature type="region of interest" description="Disordered" evidence="3">
    <location>
        <begin position="988"/>
        <end position="1019"/>
    </location>
</feature>
<feature type="region of interest" description="Disordered" evidence="3">
    <location>
        <begin position="109"/>
        <end position="150"/>
    </location>
</feature>
<dbReference type="Gene3D" id="3.10.10.10">
    <property type="entry name" value="HIV Type 1 Reverse Transcriptase, subunit A, domain 1"/>
    <property type="match status" value="1"/>
</dbReference>
<keyword evidence="2" id="KW-0233">DNA recombination</keyword>
<dbReference type="InterPro" id="IPR013762">
    <property type="entry name" value="Integrase-like_cat_sf"/>
</dbReference>
<evidence type="ECO:0000256" key="3">
    <source>
        <dbReference type="SAM" id="MobiDB-lite"/>
    </source>
</evidence>
<dbReference type="PANTHER" id="PTHR33066:SF2">
    <property type="entry name" value="FILAGGRIN-2-LIKE"/>
    <property type="match status" value="1"/>
</dbReference>
<feature type="compositionally biased region" description="Polar residues" evidence="3">
    <location>
        <begin position="139"/>
        <end position="148"/>
    </location>
</feature>
<protein>
    <submittedName>
        <fullName evidence="4">Uncharacterized protein</fullName>
    </submittedName>
</protein>
<feature type="non-terminal residue" evidence="4">
    <location>
        <position position="1452"/>
    </location>
</feature>
<dbReference type="Proteomes" id="UP001529510">
    <property type="component" value="Unassembled WGS sequence"/>
</dbReference>
<dbReference type="Gene3D" id="1.10.443.10">
    <property type="entry name" value="Intergrase catalytic core"/>
    <property type="match status" value="1"/>
</dbReference>
<organism evidence="4 5">
    <name type="scientific">Cirrhinus mrigala</name>
    <name type="common">Mrigala</name>
    <dbReference type="NCBI Taxonomy" id="683832"/>
    <lineage>
        <taxon>Eukaryota</taxon>
        <taxon>Metazoa</taxon>
        <taxon>Chordata</taxon>
        <taxon>Craniata</taxon>
        <taxon>Vertebrata</taxon>
        <taxon>Euteleostomi</taxon>
        <taxon>Actinopterygii</taxon>
        <taxon>Neopterygii</taxon>
        <taxon>Teleostei</taxon>
        <taxon>Ostariophysi</taxon>
        <taxon>Cypriniformes</taxon>
        <taxon>Cyprinidae</taxon>
        <taxon>Labeoninae</taxon>
        <taxon>Labeonini</taxon>
        <taxon>Cirrhinus</taxon>
    </lineage>
</organism>
<feature type="region of interest" description="Disordered" evidence="3">
    <location>
        <begin position="1053"/>
        <end position="1117"/>
    </location>
</feature>
<feature type="region of interest" description="Disordered" evidence="3">
    <location>
        <begin position="697"/>
        <end position="737"/>
    </location>
</feature>
<gene>
    <name evidence="4" type="ORF">M9458_054968</name>
</gene>
<evidence type="ECO:0000313" key="5">
    <source>
        <dbReference type="Proteomes" id="UP001529510"/>
    </source>
</evidence>
<dbReference type="SUPFAM" id="SSF56672">
    <property type="entry name" value="DNA/RNA polymerases"/>
    <property type="match status" value="1"/>
</dbReference>
<dbReference type="PANTHER" id="PTHR33066">
    <property type="entry name" value="INTEGRASE_SAM-LIKE_N DOMAIN-CONTAINING PROTEIN"/>
    <property type="match status" value="1"/>
</dbReference>
<dbReference type="EMBL" id="JAMKFB020000327">
    <property type="protein sequence ID" value="KAL0149685.1"/>
    <property type="molecule type" value="Genomic_DNA"/>
</dbReference>
<dbReference type="InterPro" id="IPR043128">
    <property type="entry name" value="Rev_trsase/Diguanyl_cyclase"/>
</dbReference>
<sequence length="1452" mass="154642">MSKKAEKTKNVSKPGFRACVPPCSRYISGGDTHALCVACLGAEHAASALERADCPHCDALPMRLLRSRKDLFSAEGSFISVPRGSGPASAEAERRLHSWGSQLDLVEGMETGDPLSSASPTRSAARPSGSEARAAVSSPRGSASTLPISSSEEVDVVSVDEAAVPQFPQYEELLEVVTRAVAKLSIDWPAEPLVEPQKSKLDERFLRSRPPPARRSLPFFPDLHTEVSRSWNAPFSSRLFIPASYNYGYVAGLDERGYRAMPRVEQTLASYLSPESASSLKAPVLPSKPLRVTSALVGKGYTAAGQAGACLHTMSVLQAYQADLLKELDEDTRRRVSKRRRSSGSSLAVIRLAGLLRRSSPSRLPAPRTGKLRNRAWPLALLPIESEWSNALGRGPPRLSPICGSCFSRRGPRPSGPDGSGPPGAAPSGGKRVAPQYSVSGSPPCPREIALPTLPVFQGAAVSSELPPQFFPPGNVAGLGSSPPPRGSLGPLVQVLPAGQPFQDTVPAAHITPEASLERLVPLVDHLAAWKLLPNVSAWVLHTVERGYRIQFGAPPPPFNGVSPTLVGPEQGLVMEQEVVTLLRKEAIEVVPPLERESGFYSRYFIVPKKDGGLRPILDLRLLNRSVKRLKFKMLTIKQVVSQIRSKRRIFSRLHPSSSQEVPEVCFQGRSLPISGSSVRPSTLPPHLYEVCGCSPGSSATPGHPHTQLHRRLADPSSVRDGGSSASRCRSRSHEGAVVETERQEKCAFSITEDHLSGRGVGFDHDAGTFVSCSDRVDPHCSQESEGRPVTHCEAVPATAGSDGSSVQRDTFWPAVHETPTVVAQDQGVLPEGKPTSHDQGHAALPTCPGHVEEALVLVSGPGAGSSLSPRNASDGRVPHRLGSGHEWPPCPRSVERSPTHVAHKLPGDAGRVSGSETLPPGPKRPPCVGPHRQHLGGLLHQPPGRSAFAPLVQAGAPDPCVVPGQTPLAESSLCSWASQLGSRHPVETGAEARGMDASPRGGGADLESVWSSPGGPFCHEGEHAMSPLVLSSSSSSPGAGCHGADVAEATSVRLPPDRSAPGSSRESAPGRGVPSSSSPVLAGPSMVLGPDFSPRRLSLGDSRQERSPLTGRGLHLSPPAGAVEALGVASEGAHLLASGLSTEVVETILQSRAPSTRKLYALKWKLFTSWCGRRQQDPVNCPVGSVLEFLQDRLSAGLTHSTLKVYVAAIAAYHAPLGGLSVGRNPLVTRFLRGALRLRPPVRPRVPPWDLSVVLEALCRPPFEPVEEIPDRFLTVKTVLLLALSSLKRVGDLQALSVAPSFLDFAPGLSKAFLYPRPGYVPKVPSSTPRPVVLQAFCPPPFRDADQQKLNCMCPVRALDAYVHRAARWRKSDQLFVCYGPPKRGLPASKQTISRWIVDAICSVYEASDLPPPLGVRAHSTRGMAASKAFLAGVPLQDICNAAGWSTPLTF</sequence>
<feature type="region of interest" description="Disordered" evidence="3">
    <location>
        <begin position="403"/>
        <end position="444"/>
    </location>
</feature>
<dbReference type="InterPro" id="IPR011010">
    <property type="entry name" value="DNA_brk_join_enz"/>
</dbReference>
<evidence type="ECO:0000256" key="2">
    <source>
        <dbReference type="ARBA" id="ARBA00023172"/>
    </source>
</evidence>
<feature type="compositionally biased region" description="Low complexity" evidence="3">
    <location>
        <begin position="116"/>
        <end position="130"/>
    </location>
</feature>
<dbReference type="GO" id="GO:0006310">
    <property type="term" value="P:DNA recombination"/>
    <property type="evidence" value="ECO:0007669"/>
    <property type="project" value="UniProtKB-KW"/>
</dbReference>
<dbReference type="Gene3D" id="3.30.70.270">
    <property type="match status" value="1"/>
</dbReference>
<dbReference type="InterPro" id="IPR043502">
    <property type="entry name" value="DNA/RNA_pol_sf"/>
</dbReference>
<keyword evidence="5" id="KW-1185">Reference proteome</keyword>
<reference evidence="4 5" key="1">
    <citation type="submission" date="2024-05" db="EMBL/GenBank/DDBJ databases">
        <title>Genome sequencing and assembly of Indian major carp, Cirrhinus mrigala (Hamilton, 1822).</title>
        <authorList>
            <person name="Mohindra V."/>
            <person name="Chowdhury L.M."/>
            <person name="Lal K."/>
            <person name="Jena J.K."/>
        </authorList>
    </citation>
    <scope>NUCLEOTIDE SEQUENCE [LARGE SCALE GENOMIC DNA]</scope>
    <source>
        <strain evidence="4">CM1030</strain>
        <tissue evidence="4">Blood</tissue>
    </source>
</reference>
<keyword evidence="1" id="KW-0238">DNA-binding</keyword>
<comment type="caution">
    <text evidence="4">The sequence shown here is derived from an EMBL/GenBank/DDBJ whole genome shotgun (WGS) entry which is preliminary data.</text>
</comment>